<protein>
    <recommendedName>
        <fullName evidence="5">Branched-chain amino acid ATP-binding cassette transporter C-terminal domain-containing protein</fullName>
    </recommendedName>
</protein>
<dbReference type="SUPFAM" id="SSF52540">
    <property type="entry name" value="P-loop containing nucleoside triphosphate hydrolases"/>
    <property type="match status" value="1"/>
</dbReference>
<dbReference type="Proteomes" id="UP000886110">
    <property type="component" value="Unassembled WGS sequence"/>
</dbReference>
<sequence>MARPKFLLLDEPSIGLAPKIVENIFHTLLKLRESENLTIFLVEQNVKLALEICERGYVIETGQIVLSGSSDELKNNKEVMRAYLGRTEM</sequence>
<dbReference type="AlphaFoldDB" id="A0A7C5H5J1"/>
<comment type="similarity">
    <text evidence="1">Belongs to the ABC transporter superfamily.</text>
</comment>
<comment type="caution">
    <text evidence="4">The sequence shown here is derived from an EMBL/GenBank/DDBJ whole genome shotgun (WGS) entry which is preliminary data.</text>
</comment>
<evidence type="ECO:0000256" key="3">
    <source>
        <dbReference type="ARBA" id="ARBA00022970"/>
    </source>
</evidence>
<dbReference type="PANTHER" id="PTHR43820">
    <property type="entry name" value="HIGH-AFFINITY BRANCHED-CHAIN AMINO ACID TRANSPORT ATP-BINDING PROTEIN LIVF"/>
    <property type="match status" value="1"/>
</dbReference>
<dbReference type="InterPro" id="IPR052156">
    <property type="entry name" value="BCAA_Transport_ATP-bd_LivF"/>
</dbReference>
<gene>
    <name evidence="4" type="ORF">ENL19_00830</name>
</gene>
<dbReference type="Gene3D" id="3.40.50.300">
    <property type="entry name" value="P-loop containing nucleotide triphosphate hydrolases"/>
    <property type="match status" value="1"/>
</dbReference>
<keyword evidence="3" id="KW-0029">Amino-acid transport</keyword>
<proteinExistence type="inferred from homology"/>
<dbReference type="InterPro" id="IPR027417">
    <property type="entry name" value="P-loop_NTPase"/>
</dbReference>
<dbReference type="EMBL" id="DRTB01000054">
    <property type="protein sequence ID" value="HHE04587.1"/>
    <property type="molecule type" value="Genomic_DNA"/>
</dbReference>
<reference evidence="4" key="1">
    <citation type="journal article" date="2020" name="mSystems">
        <title>Genome- and Community-Level Interaction Insights into Carbon Utilization and Element Cycling Functions of Hydrothermarchaeota in Hydrothermal Sediment.</title>
        <authorList>
            <person name="Zhou Z."/>
            <person name="Liu Y."/>
            <person name="Xu W."/>
            <person name="Pan J."/>
            <person name="Luo Z.H."/>
            <person name="Li M."/>
        </authorList>
    </citation>
    <scope>NUCLEOTIDE SEQUENCE [LARGE SCALE GENOMIC DNA]</scope>
    <source>
        <strain evidence="4">HyVt-74</strain>
    </source>
</reference>
<dbReference type="PANTHER" id="PTHR43820:SF4">
    <property type="entry name" value="HIGH-AFFINITY BRANCHED-CHAIN AMINO ACID TRANSPORT ATP-BINDING PROTEIN LIVF"/>
    <property type="match status" value="1"/>
</dbReference>
<evidence type="ECO:0000256" key="2">
    <source>
        <dbReference type="ARBA" id="ARBA00022448"/>
    </source>
</evidence>
<organism evidence="4">
    <name type="scientific">candidate division WOR-3 bacterium</name>
    <dbReference type="NCBI Taxonomy" id="2052148"/>
    <lineage>
        <taxon>Bacteria</taxon>
        <taxon>Bacteria division WOR-3</taxon>
    </lineage>
</organism>
<evidence type="ECO:0008006" key="5">
    <source>
        <dbReference type="Google" id="ProtNLM"/>
    </source>
</evidence>
<dbReference type="GO" id="GO:0015658">
    <property type="term" value="F:branched-chain amino acid transmembrane transporter activity"/>
    <property type="evidence" value="ECO:0007669"/>
    <property type="project" value="TreeGrafter"/>
</dbReference>
<dbReference type="GO" id="GO:0015807">
    <property type="term" value="P:L-amino acid transport"/>
    <property type="evidence" value="ECO:0007669"/>
    <property type="project" value="TreeGrafter"/>
</dbReference>
<keyword evidence="2" id="KW-0813">Transport</keyword>
<accession>A0A7C5H5J1</accession>
<evidence type="ECO:0000256" key="1">
    <source>
        <dbReference type="ARBA" id="ARBA00005417"/>
    </source>
</evidence>
<name>A0A7C5H5J1_UNCW3</name>
<evidence type="ECO:0000313" key="4">
    <source>
        <dbReference type="EMBL" id="HHE04587.1"/>
    </source>
</evidence>